<dbReference type="InterPro" id="IPR028129">
    <property type="entry name" value="Consortin_C"/>
</dbReference>
<feature type="compositionally biased region" description="Acidic residues" evidence="1">
    <location>
        <begin position="77"/>
        <end position="86"/>
    </location>
</feature>
<protein>
    <recommendedName>
        <fullName evidence="3">Consortin C-terminal domain-containing protein</fullName>
    </recommendedName>
</protein>
<reference evidence="4" key="1">
    <citation type="submission" date="2022-07" db="EMBL/GenBank/DDBJ databases">
        <title>Chromosome-level genome of Muraenolepis orangiensis.</title>
        <authorList>
            <person name="Kim J."/>
        </authorList>
    </citation>
    <scope>NUCLEOTIDE SEQUENCE</scope>
    <source>
        <strain evidence="4">KU_S4_2022</strain>
        <tissue evidence="4">Muscle</tissue>
    </source>
</reference>
<evidence type="ECO:0000256" key="1">
    <source>
        <dbReference type="SAM" id="MobiDB-lite"/>
    </source>
</evidence>
<keyword evidence="2" id="KW-0812">Transmembrane</keyword>
<dbReference type="OrthoDB" id="9894200at2759"/>
<keyword evidence="2" id="KW-0472">Membrane</keyword>
<dbReference type="Proteomes" id="UP001148018">
    <property type="component" value="Unassembled WGS sequence"/>
</dbReference>
<name>A0A9Q0IDB9_9TELE</name>
<evidence type="ECO:0000259" key="3">
    <source>
        <dbReference type="Pfam" id="PF15281"/>
    </source>
</evidence>
<accession>A0A9Q0IDB9</accession>
<evidence type="ECO:0000256" key="2">
    <source>
        <dbReference type="SAM" id="Phobius"/>
    </source>
</evidence>
<evidence type="ECO:0000313" key="5">
    <source>
        <dbReference type="Proteomes" id="UP001148018"/>
    </source>
</evidence>
<evidence type="ECO:0000313" key="4">
    <source>
        <dbReference type="EMBL" id="KAJ3593593.1"/>
    </source>
</evidence>
<feature type="domain" description="Consortin C-terminal" evidence="3">
    <location>
        <begin position="389"/>
        <end position="499"/>
    </location>
</feature>
<feature type="region of interest" description="Disordered" evidence="1">
    <location>
        <begin position="1"/>
        <end position="303"/>
    </location>
</feature>
<dbReference type="Pfam" id="PF15281">
    <property type="entry name" value="Consortin_C"/>
    <property type="match status" value="1"/>
</dbReference>
<comment type="caution">
    <text evidence="4">The sequence shown here is derived from an EMBL/GenBank/DDBJ whole genome shotgun (WGS) entry which is preliminary data.</text>
</comment>
<feature type="compositionally biased region" description="Polar residues" evidence="1">
    <location>
        <begin position="102"/>
        <end position="118"/>
    </location>
</feature>
<keyword evidence="5" id="KW-1185">Reference proteome</keyword>
<dbReference type="GO" id="GO:0005886">
    <property type="term" value="C:plasma membrane"/>
    <property type="evidence" value="ECO:0007669"/>
    <property type="project" value="TreeGrafter"/>
</dbReference>
<feature type="compositionally biased region" description="Polar residues" evidence="1">
    <location>
        <begin position="18"/>
        <end position="43"/>
    </location>
</feature>
<proteinExistence type="predicted"/>
<dbReference type="AlphaFoldDB" id="A0A9Q0IDB9"/>
<sequence>MSQRQGDLTCDNLPDPQALSSQNLNLNETHAPAQTHTLTQEHCVSQGEAIGACKPPLSHSNNNGEDEDTYSSGGRENEEEDELMKEEEDKLGESSDLIRCQSPDTPMTDSSFSETGSLLETPFSPGTSPEPLCPLNPGASYPLHSPVEPSQWDPDVDSHFSTTGSGDAGHLTKEEMEVEQTDSEPGLSRKMQPIASSAGRDHLDGIKQLTAGEESTGASNAKERGGDHMAPPITEGTGIPPAAGGGMDQSKPAERQGVEGEATPEKEDRGEERETCASREDAHVLEMEAKGGGGGEEEMEEVEEGAEDVPEETELFGVEDLIPLLQQEAVTQDNQWEVIQLCLNSQLVEDLAQLQQELNGKHEEQDYGPGIIKEAYHLDDQAKLITIEEVTPASGLVSILKKRSVCASESSESIQAPAKRRVRFKVADDGYDQEVGGGDSCLLLFLLCFVTVVISIGGTALYCVLGDAHSTVCQDFSLNADFYVGQLQRGVSHLQHWLTSGS</sequence>
<organism evidence="4 5">
    <name type="scientific">Muraenolepis orangiensis</name>
    <name type="common">Patagonian moray cod</name>
    <dbReference type="NCBI Taxonomy" id="630683"/>
    <lineage>
        <taxon>Eukaryota</taxon>
        <taxon>Metazoa</taxon>
        <taxon>Chordata</taxon>
        <taxon>Craniata</taxon>
        <taxon>Vertebrata</taxon>
        <taxon>Euteleostomi</taxon>
        <taxon>Actinopterygii</taxon>
        <taxon>Neopterygii</taxon>
        <taxon>Teleostei</taxon>
        <taxon>Neoteleostei</taxon>
        <taxon>Acanthomorphata</taxon>
        <taxon>Zeiogadaria</taxon>
        <taxon>Gadariae</taxon>
        <taxon>Gadiformes</taxon>
        <taxon>Muraenolepidoidei</taxon>
        <taxon>Muraenolepididae</taxon>
        <taxon>Muraenolepis</taxon>
    </lineage>
</organism>
<dbReference type="GO" id="GO:0005802">
    <property type="term" value="C:trans-Golgi network"/>
    <property type="evidence" value="ECO:0007669"/>
    <property type="project" value="InterPro"/>
</dbReference>
<dbReference type="PANTHER" id="PTHR28581:SF1">
    <property type="entry name" value="CONSORTIN"/>
    <property type="match status" value="1"/>
</dbReference>
<dbReference type="GO" id="GO:0042998">
    <property type="term" value="P:positive regulation of Golgi to plasma membrane protein transport"/>
    <property type="evidence" value="ECO:0007669"/>
    <property type="project" value="InterPro"/>
</dbReference>
<dbReference type="GO" id="GO:0030133">
    <property type="term" value="C:transport vesicle"/>
    <property type="evidence" value="ECO:0007669"/>
    <property type="project" value="TreeGrafter"/>
</dbReference>
<dbReference type="EMBL" id="JANIIK010000112">
    <property type="protein sequence ID" value="KAJ3593593.1"/>
    <property type="molecule type" value="Genomic_DNA"/>
</dbReference>
<feature type="compositionally biased region" description="Basic and acidic residues" evidence="1">
    <location>
        <begin position="251"/>
        <end position="289"/>
    </location>
</feature>
<keyword evidence="2" id="KW-1133">Transmembrane helix</keyword>
<dbReference type="InterPro" id="IPR042318">
    <property type="entry name" value="Consortin"/>
</dbReference>
<gene>
    <name evidence="4" type="ORF">NHX12_005927</name>
</gene>
<feature type="transmembrane region" description="Helical" evidence="2">
    <location>
        <begin position="442"/>
        <end position="465"/>
    </location>
</feature>
<dbReference type="GO" id="GO:0071253">
    <property type="term" value="F:connexin binding"/>
    <property type="evidence" value="ECO:0007669"/>
    <property type="project" value="InterPro"/>
</dbReference>
<dbReference type="PANTHER" id="PTHR28581">
    <property type="entry name" value="CONSORTIN"/>
    <property type="match status" value="1"/>
</dbReference>